<evidence type="ECO:0008006" key="4">
    <source>
        <dbReference type="Google" id="ProtNLM"/>
    </source>
</evidence>
<proteinExistence type="predicted"/>
<feature type="signal peptide" evidence="1">
    <location>
        <begin position="1"/>
        <end position="18"/>
    </location>
</feature>
<evidence type="ECO:0000313" key="2">
    <source>
        <dbReference type="EMBL" id="KAF7632492.1"/>
    </source>
</evidence>
<sequence>MKSLCLTLLFLNILKIFALIETEVNDSEDTTKKGEKQTLLSLFTSKSFLHQPDHKDDKKVVPNISEITEDLDEAKSSNIINEINPSPTTKFTLMKNVPSSKRNHNILDNVYEVEVKEQVKNLGVGDTKIGNLVNDIEYLYETDLKKIKKDIKDKLINLLKKRPKTTKIHLDNTFEEAEKQIDKIKINHGDQLLLTTFLKTILFCASIKHQYKIKEFQIKDILNSYCLLILPSMREILNKVSIEFKYGKFTIKVDKKKKSFNCSVYFCLTKSLKNMIENEIREEENFEQNNLYNWLIPEEDVAEETIHHENQNEIFSENINNSKKNVLATIEEDDELDCK</sequence>
<feature type="chain" id="PRO_5035733606" description="Signal peptide containing protein" evidence="1">
    <location>
        <begin position="19"/>
        <end position="339"/>
    </location>
</feature>
<protein>
    <recommendedName>
        <fullName evidence="4">Signal peptide containing protein</fullName>
    </recommendedName>
</protein>
<keyword evidence="3" id="KW-1185">Reference proteome</keyword>
<organism evidence="2 3">
    <name type="scientific">Meloidogyne graminicola</name>
    <dbReference type="NCBI Taxonomy" id="189291"/>
    <lineage>
        <taxon>Eukaryota</taxon>
        <taxon>Metazoa</taxon>
        <taxon>Ecdysozoa</taxon>
        <taxon>Nematoda</taxon>
        <taxon>Chromadorea</taxon>
        <taxon>Rhabditida</taxon>
        <taxon>Tylenchina</taxon>
        <taxon>Tylenchomorpha</taxon>
        <taxon>Tylenchoidea</taxon>
        <taxon>Meloidogynidae</taxon>
        <taxon>Meloidogyninae</taxon>
        <taxon>Meloidogyne</taxon>
    </lineage>
</organism>
<comment type="caution">
    <text evidence="2">The sequence shown here is derived from an EMBL/GenBank/DDBJ whole genome shotgun (WGS) entry which is preliminary data.</text>
</comment>
<dbReference type="EMBL" id="JABEBT010000101">
    <property type="protein sequence ID" value="KAF7632492.1"/>
    <property type="molecule type" value="Genomic_DNA"/>
</dbReference>
<evidence type="ECO:0000313" key="3">
    <source>
        <dbReference type="Proteomes" id="UP000605970"/>
    </source>
</evidence>
<accession>A0A8S9ZGQ5</accession>
<dbReference type="AlphaFoldDB" id="A0A8S9ZGQ5"/>
<name>A0A8S9ZGQ5_9BILA</name>
<evidence type="ECO:0000256" key="1">
    <source>
        <dbReference type="SAM" id="SignalP"/>
    </source>
</evidence>
<dbReference type="Proteomes" id="UP000605970">
    <property type="component" value="Unassembled WGS sequence"/>
</dbReference>
<reference evidence="2" key="1">
    <citation type="journal article" date="2020" name="Ecol. Evol.">
        <title>Genome structure and content of the rice root-knot nematode (Meloidogyne graminicola).</title>
        <authorList>
            <person name="Phan N.T."/>
            <person name="Danchin E.G.J."/>
            <person name="Klopp C."/>
            <person name="Perfus-Barbeoch L."/>
            <person name="Kozlowski D.K."/>
            <person name="Koutsovoulos G.D."/>
            <person name="Lopez-Roques C."/>
            <person name="Bouchez O."/>
            <person name="Zahm M."/>
            <person name="Besnard G."/>
            <person name="Bellafiore S."/>
        </authorList>
    </citation>
    <scope>NUCLEOTIDE SEQUENCE</scope>
    <source>
        <strain evidence="2">VN-18</strain>
    </source>
</reference>
<gene>
    <name evidence="2" type="ORF">Mgra_00008093</name>
</gene>
<keyword evidence="1" id="KW-0732">Signal</keyword>